<dbReference type="InterPro" id="IPR040187">
    <property type="entry name" value="OCAD1/2"/>
</dbReference>
<dbReference type="RefSeq" id="XP_008185367.1">
    <property type="nucleotide sequence ID" value="XM_008187145.2"/>
</dbReference>
<dbReference type="PANTHER" id="PTHR13336:SF3">
    <property type="entry name" value="OCIA DOMAIN-CONTAINING PROTEIN 1"/>
    <property type="match status" value="1"/>
</dbReference>
<feature type="compositionally biased region" description="Basic and acidic residues" evidence="1">
    <location>
        <begin position="163"/>
        <end position="179"/>
    </location>
</feature>
<evidence type="ECO:0000259" key="2">
    <source>
        <dbReference type="Pfam" id="PF07051"/>
    </source>
</evidence>
<dbReference type="CTD" id="37637"/>
<sequence length="250" mass="28496">MANPHSGIPQQQQKPSPDSVFYQFSPEETRVMNECNKESFFQRSLPLSLITGAVSYAAVNAGYLKRSVKWGPWPKVMFGGLIGYLIGKYSYQTICAEKLMQLPNSELGRVLRERRGKASGELFQGSVLSPTIVSSGTDTPTLMNDYKSDMDIDMHKPMNSLDTDYRPNYDGLPLRKDNEISMSNITPTSYDDLRNRNRQEYDRTQPNKMAYRPPPPSNTQPIWDNQPYLPSDQTRIPQPRESRNQYGDVV</sequence>
<dbReference type="KEGG" id="api:100161735"/>
<dbReference type="Pfam" id="PF07051">
    <property type="entry name" value="OCIA"/>
    <property type="match status" value="1"/>
</dbReference>
<feature type="compositionally biased region" description="Polar residues" evidence="1">
    <location>
        <begin position="180"/>
        <end position="189"/>
    </location>
</feature>
<dbReference type="OMA" id="TYEVMLP"/>
<dbReference type="OrthoDB" id="6513616at2759"/>
<dbReference type="EnsemblMetazoa" id="XM_008187145.3">
    <property type="protein sequence ID" value="XP_008185367.1"/>
    <property type="gene ID" value="LOC100161735"/>
</dbReference>
<reference evidence="4" key="1">
    <citation type="submission" date="2010-06" db="EMBL/GenBank/DDBJ databases">
        <authorList>
            <person name="Jiang H."/>
            <person name="Abraham K."/>
            <person name="Ali S."/>
            <person name="Alsbrooks S.L."/>
            <person name="Anim B.N."/>
            <person name="Anosike U.S."/>
            <person name="Attaway T."/>
            <person name="Bandaranaike D.P."/>
            <person name="Battles P.K."/>
            <person name="Bell S.N."/>
            <person name="Bell A.V."/>
            <person name="Beltran B."/>
            <person name="Bickham C."/>
            <person name="Bustamante Y."/>
            <person name="Caleb T."/>
            <person name="Canada A."/>
            <person name="Cardenas V."/>
            <person name="Carter K."/>
            <person name="Chacko J."/>
            <person name="Chandrabose M.N."/>
            <person name="Chavez D."/>
            <person name="Chavez A."/>
            <person name="Chen L."/>
            <person name="Chu H.-S."/>
            <person name="Claassen K.J."/>
            <person name="Cockrell R."/>
            <person name="Collins M."/>
            <person name="Cooper J.A."/>
            <person name="Cree A."/>
            <person name="Curry S.M."/>
            <person name="Da Y."/>
            <person name="Dao M.D."/>
            <person name="Das B."/>
            <person name="Davila M.-L."/>
            <person name="Davy-Carroll L."/>
            <person name="Denson S."/>
            <person name="Dinh H."/>
            <person name="Ebong V.E."/>
            <person name="Edwards J.R."/>
            <person name="Egan A."/>
            <person name="El-Daye J."/>
            <person name="Escobedo L."/>
            <person name="Fernandez S."/>
            <person name="Fernando P.R."/>
            <person name="Flagg N."/>
            <person name="Forbes L.D."/>
            <person name="Fowler R.G."/>
            <person name="Fu Q."/>
            <person name="Gabisi R.A."/>
            <person name="Ganer J."/>
            <person name="Garbino Pronczuk A."/>
            <person name="Garcia R.M."/>
            <person name="Garner T."/>
            <person name="Garrett T.E."/>
            <person name="Gonzalez D.A."/>
            <person name="Hamid H."/>
            <person name="Hawkins E.S."/>
            <person name="Hirani K."/>
            <person name="Hogues M.E."/>
            <person name="Hollins B."/>
            <person name="Hsiao C.-H."/>
            <person name="Jabil R."/>
            <person name="James M.L."/>
            <person name="Jhangiani S.N."/>
            <person name="Johnson B."/>
            <person name="Johnson Q."/>
            <person name="Joshi V."/>
            <person name="Kalu J.B."/>
            <person name="Kam C."/>
            <person name="Kashfia A."/>
            <person name="Keebler J."/>
            <person name="Kisamo H."/>
            <person name="Kovar C.L."/>
            <person name="Lago L.A."/>
            <person name="Lai C.-Y."/>
            <person name="Laidlaw J."/>
            <person name="Lara F."/>
            <person name="Le T.-K."/>
            <person name="Lee S.L."/>
            <person name="Legall F.H."/>
            <person name="Lemon S.J."/>
            <person name="Lewis L.R."/>
            <person name="Li B."/>
            <person name="Liu Y."/>
            <person name="Liu Y.-S."/>
            <person name="Lopez J."/>
            <person name="Lozado R.J."/>
            <person name="Lu J."/>
            <person name="Madu R.C."/>
            <person name="Maheshwari M."/>
            <person name="Maheshwari R."/>
            <person name="Malloy K."/>
            <person name="Martinez E."/>
            <person name="Mathew T."/>
            <person name="Mercado I.C."/>
            <person name="Mercado C."/>
            <person name="Meyer B."/>
            <person name="Montgomery K."/>
            <person name="Morgan M.B."/>
            <person name="Munidasa M."/>
            <person name="Nazareth L.V."/>
            <person name="Nelson J."/>
            <person name="Ng B.M."/>
            <person name="Nguyen N.B."/>
            <person name="Nguyen P.Q."/>
            <person name="Nguyen T."/>
            <person name="Obregon M."/>
            <person name="Okwuonu G.O."/>
            <person name="Onwere C.G."/>
            <person name="Orozco G."/>
            <person name="Parra A."/>
            <person name="Patel S."/>
            <person name="Patil S."/>
            <person name="Perez A."/>
            <person name="Perez Y."/>
            <person name="Pham C."/>
            <person name="Primus E.L."/>
            <person name="Pu L.-L."/>
            <person name="Puazo M."/>
            <person name="Qin X."/>
            <person name="Quiroz J.B."/>
            <person name="Reese J."/>
            <person name="Richards S."/>
            <person name="Rives C.M."/>
            <person name="Robberts R."/>
            <person name="Ruiz S.J."/>
            <person name="Ruiz M.J."/>
            <person name="Santibanez J."/>
            <person name="Schneider B.W."/>
            <person name="Sisson I."/>
            <person name="Smith M."/>
            <person name="Sodergren E."/>
            <person name="Song X.-Z."/>
            <person name="Song B.B."/>
            <person name="Summersgill H."/>
            <person name="Thelus R."/>
            <person name="Thornton R.D."/>
            <person name="Trejos Z.Y."/>
            <person name="Usmani K."/>
            <person name="Vattathil S."/>
            <person name="Villasana D."/>
            <person name="Walker D.L."/>
            <person name="Wang S."/>
            <person name="Wang K."/>
            <person name="White C.S."/>
            <person name="Williams A.C."/>
            <person name="Williamson J."/>
            <person name="Wilson K."/>
            <person name="Woghiren I.O."/>
            <person name="Woodworth J.R."/>
            <person name="Worley K.C."/>
            <person name="Wright R.A."/>
            <person name="Wu W."/>
            <person name="Young L."/>
            <person name="Zhang L."/>
            <person name="Zhang J."/>
            <person name="Zhu Y."/>
            <person name="Muzny D.M."/>
            <person name="Weinstock G."/>
            <person name="Gibbs R.A."/>
        </authorList>
    </citation>
    <scope>NUCLEOTIDE SEQUENCE [LARGE SCALE GENOMIC DNA]</scope>
    <source>
        <strain evidence="4">LSR1</strain>
    </source>
</reference>
<reference evidence="3" key="2">
    <citation type="submission" date="2022-06" db="UniProtKB">
        <authorList>
            <consortium name="EnsemblMetazoa"/>
        </authorList>
    </citation>
    <scope>IDENTIFICATION</scope>
</reference>
<organism evidence="3 4">
    <name type="scientific">Acyrthosiphon pisum</name>
    <name type="common">Pea aphid</name>
    <dbReference type="NCBI Taxonomy" id="7029"/>
    <lineage>
        <taxon>Eukaryota</taxon>
        <taxon>Metazoa</taxon>
        <taxon>Ecdysozoa</taxon>
        <taxon>Arthropoda</taxon>
        <taxon>Hexapoda</taxon>
        <taxon>Insecta</taxon>
        <taxon>Pterygota</taxon>
        <taxon>Neoptera</taxon>
        <taxon>Paraneoptera</taxon>
        <taxon>Hemiptera</taxon>
        <taxon>Sternorrhyncha</taxon>
        <taxon>Aphidomorpha</taxon>
        <taxon>Aphidoidea</taxon>
        <taxon>Aphididae</taxon>
        <taxon>Macrosiphini</taxon>
        <taxon>Acyrthosiphon</taxon>
    </lineage>
</organism>
<proteinExistence type="predicted"/>
<dbReference type="PANTHER" id="PTHR13336">
    <property type="entry name" value="OVARIAN CARCINOMA IMMUNOREACTIVE ANTIGEN"/>
    <property type="match status" value="1"/>
</dbReference>
<protein>
    <recommendedName>
        <fullName evidence="2">OCIA domain-containing protein</fullName>
    </recommendedName>
</protein>
<dbReference type="AlphaFoldDB" id="A0A8R2B7Q2"/>
<feature type="domain" description="OCIA" evidence="2">
    <location>
        <begin position="21"/>
        <end position="106"/>
    </location>
</feature>
<name>A0A8R2B7Q2_ACYPI</name>
<accession>A0A8R2B7Q2</accession>
<feature type="compositionally biased region" description="Basic and acidic residues" evidence="1">
    <location>
        <begin position="191"/>
        <end position="205"/>
    </location>
</feature>
<evidence type="ECO:0000313" key="3">
    <source>
        <dbReference type="EnsemblMetazoa" id="XP_008185367.1"/>
    </source>
</evidence>
<feature type="region of interest" description="Disordered" evidence="1">
    <location>
        <begin position="157"/>
        <end position="250"/>
    </location>
</feature>
<evidence type="ECO:0000313" key="4">
    <source>
        <dbReference type="Proteomes" id="UP000007819"/>
    </source>
</evidence>
<evidence type="ECO:0000256" key="1">
    <source>
        <dbReference type="SAM" id="MobiDB-lite"/>
    </source>
</evidence>
<feature type="region of interest" description="Disordered" evidence="1">
    <location>
        <begin position="1"/>
        <end position="20"/>
    </location>
</feature>
<keyword evidence="4" id="KW-1185">Reference proteome</keyword>
<dbReference type="GeneID" id="100161735"/>
<dbReference type="InterPro" id="IPR009764">
    <property type="entry name" value="OCIA_dom"/>
</dbReference>
<dbReference type="Proteomes" id="UP000007819">
    <property type="component" value="Chromosome A1"/>
</dbReference>
<dbReference type="GO" id="GO:0005768">
    <property type="term" value="C:endosome"/>
    <property type="evidence" value="ECO:0007669"/>
    <property type="project" value="TreeGrafter"/>
</dbReference>